<reference evidence="5 6" key="1">
    <citation type="submission" date="2021-03" db="EMBL/GenBank/DDBJ databases">
        <title>Enterococcal diversity collection.</title>
        <authorList>
            <person name="Gilmore M.S."/>
            <person name="Schwartzman J."/>
            <person name="Van Tyne D."/>
            <person name="Martin M."/>
            <person name="Earl A.M."/>
            <person name="Manson A.L."/>
            <person name="Straub T."/>
            <person name="Salamzade R."/>
            <person name="Saavedra J."/>
            <person name="Lebreton F."/>
            <person name="Prichula J."/>
            <person name="Schaufler K."/>
            <person name="Gaca A."/>
            <person name="Sgardioli B."/>
            <person name="Wagenaar J."/>
            <person name="Strong T."/>
        </authorList>
    </citation>
    <scope>NUCLEOTIDE SEQUENCE [LARGE SCALE GENOMIC DNA]</scope>
    <source>
        <strain evidence="5 6">MJM12</strain>
    </source>
</reference>
<comment type="caution">
    <text evidence="5">The sequence shown here is derived from an EMBL/GenBank/DDBJ whole genome shotgun (WGS) entry which is preliminary data.</text>
</comment>
<dbReference type="PANTHER" id="PTHR42756">
    <property type="entry name" value="TRANSCRIPTIONAL REGULATOR, MARR"/>
    <property type="match status" value="1"/>
</dbReference>
<dbReference type="PROSITE" id="PS50995">
    <property type="entry name" value="HTH_MARR_2"/>
    <property type="match status" value="1"/>
</dbReference>
<keyword evidence="1" id="KW-0805">Transcription regulation</keyword>
<protein>
    <submittedName>
        <fullName evidence="5">Winged helix-turn-helix transcriptional regulator</fullName>
    </submittedName>
</protein>
<dbReference type="SMART" id="SM00347">
    <property type="entry name" value="HTH_MARR"/>
    <property type="match status" value="1"/>
</dbReference>
<keyword evidence="6" id="KW-1185">Reference proteome</keyword>
<dbReference type="Gene3D" id="1.10.10.10">
    <property type="entry name" value="Winged helix-like DNA-binding domain superfamily/Winged helix DNA-binding domain"/>
    <property type="match status" value="1"/>
</dbReference>
<accession>A0ABS3H877</accession>
<name>A0ABS3H877_9ENTE</name>
<proteinExistence type="predicted"/>
<keyword evidence="3" id="KW-0804">Transcription</keyword>
<evidence type="ECO:0000256" key="1">
    <source>
        <dbReference type="ARBA" id="ARBA00023015"/>
    </source>
</evidence>
<sequence>MVDNCMNYLLSVTQHKVFKYYSKLLERQGITSAQAGVLTYIWSVPDNKTTPKEIGKKLHLEAPTVSGILDKMQKLDLINREVDPDNRRIIFVTPTNKANQMKTSIKSTTEEMNQQVLKDFSSEEAELLKQFLTKLIHSEIK</sequence>
<dbReference type="RefSeq" id="WP_010830861.1">
    <property type="nucleotide sequence ID" value="NZ_JAFLVT010000010.1"/>
</dbReference>
<organism evidence="5 6">
    <name type="scientific">Candidatus Enterococcus myersii</name>
    <dbReference type="NCBI Taxonomy" id="2815322"/>
    <lineage>
        <taxon>Bacteria</taxon>
        <taxon>Bacillati</taxon>
        <taxon>Bacillota</taxon>
        <taxon>Bacilli</taxon>
        <taxon>Lactobacillales</taxon>
        <taxon>Enterococcaceae</taxon>
        <taxon>Enterococcus</taxon>
    </lineage>
</organism>
<dbReference type="InterPro" id="IPR000835">
    <property type="entry name" value="HTH_MarR-typ"/>
</dbReference>
<dbReference type="SUPFAM" id="SSF46785">
    <property type="entry name" value="Winged helix' DNA-binding domain"/>
    <property type="match status" value="1"/>
</dbReference>
<dbReference type="Pfam" id="PF12802">
    <property type="entry name" value="MarR_2"/>
    <property type="match status" value="1"/>
</dbReference>
<keyword evidence="2" id="KW-0238">DNA-binding</keyword>
<feature type="domain" description="HTH marR-type" evidence="4">
    <location>
        <begin position="3"/>
        <end position="137"/>
    </location>
</feature>
<dbReference type="PANTHER" id="PTHR42756:SF1">
    <property type="entry name" value="TRANSCRIPTIONAL REPRESSOR OF EMRAB OPERON"/>
    <property type="match status" value="1"/>
</dbReference>
<evidence type="ECO:0000313" key="6">
    <source>
        <dbReference type="Proteomes" id="UP000664256"/>
    </source>
</evidence>
<dbReference type="EMBL" id="JAFLVT010000010">
    <property type="protein sequence ID" value="MBO0449660.1"/>
    <property type="molecule type" value="Genomic_DNA"/>
</dbReference>
<evidence type="ECO:0000313" key="5">
    <source>
        <dbReference type="EMBL" id="MBO0449660.1"/>
    </source>
</evidence>
<evidence type="ECO:0000256" key="2">
    <source>
        <dbReference type="ARBA" id="ARBA00023125"/>
    </source>
</evidence>
<dbReference type="Proteomes" id="UP000664256">
    <property type="component" value="Unassembled WGS sequence"/>
</dbReference>
<dbReference type="PRINTS" id="PR00598">
    <property type="entry name" value="HTHMARR"/>
</dbReference>
<gene>
    <name evidence="5" type="ORF">JZO76_08925</name>
</gene>
<dbReference type="InterPro" id="IPR036390">
    <property type="entry name" value="WH_DNA-bd_sf"/>
</dbReference>
<evidence type="ECO:0000256" key="3">
    <source>
        <dbReference type="ARBA" id="ARBA00023163"/>
    </source>
</evidence>
<evidence type="ECO:0000259" key="4">
    <source>
        <dbReference type="PROSITE" id="PS50995"/>
    </source>
</evidence>
<dbReference type="InterPro" id="IPR036388">
    <property type="entry name" value="WH-like_DNA-bd_sf"/>
</dbReference>